<dbReference type="GeneID" id="36834188"/>
<name>A0A2U9IRT1_9CREN</name>
<dbReference type="AlphaFoldDB" id="A0A2U9IRT1"/>
<dbReference type="OrthoDB" id="36571at2157"/>
<dbReference type="RefSeq" id="WP_054836612.1">
    <property type="nucleotide sequence ID" value="NZ_BBBA01000007.1"/>
</dbReference>
<evidence type="ECO:0000313" key="2">
    <source>
        <dbReference type="Proteomes" id="UP000247586"/>
    </source>
</evidence>
<dbReference type="Proteomes" id="UP000247586">
    <property type="component" value="Chromosome"/>
</dbReference>
<sequence length="194" mass="22719">MNRDDRTTADYVRLELHLNPFSFRETTSRYRVQSEEAWIKLIGKEGEYLAREFDTYAVLLYPIDRIPRELLLSLSERLNSIDRLREALMKPMDWKDFVTFRVREGLITSWDLRLQDFIGRDLVNGVLNPAGLEFVEVDDGIEVSCKLDSFRSESLDSAFRAISLALGLYFDLKPLQEDISLKLAKEYLERISRD</sequence>
<dbReference type="EMBL" id="CP029287">
    <property type="protein sequence ID" value="AWR98751.1"/>
    <property type="molecule type" value="Genomic_DNA"/>
</dbReference>
<organism evidence="1 2">
    <name type="scientific">Metallosphaera hakonensis JCM 8857 = DSM 7519</name>
    <dbReference type="NCBI Taxonomy" id="1293036"/>
    <lineage>
        <taxon>Archaea</taxon>
        <taxon>Thermoproteota</taxon>
        <taxon>Thermoprotei</taxon>
        <taxon>Sulfolobales</taxon>
        <taxon>Sulfolobaceae</taxon>
        <taxon>Metallosphaera</taxon>
    </lineage>
</organism>
<protein>
    <submittedName>
        <fullName evidence="1">Uncharacterized protein</fullName>
    </submittedName>
</protein>
<proteinExistence type="predicted"/>
<evidence type="ECO:0000313" key="1">
    <source>
        <dbReference type="EMBL" id="AWR98751.1"/>
    </source>
</evidence>
<dbReference type="KEGG" id="mhk:DFR87_02560"/>
<gene>
    <name evidence="1" type="ORF">DFR87_02560</name>
</gene>
<reference evidence="1 2" key="1">
    <citation type="submission" date="2018-05" db="EMBL/GenBank/DDBJ databases">
        <title>Complete Genome Sequences of Extremely Thermoacidophilic, Metal-Mobilizing Type-Strain Members of the Archaeal Family Sulfolobaceae: Acidianus brierleyi DSM-1651T, Acidianus sulfidivorans DSM-18786T, Metallosphaera hakonensis DSM-7519T, and Metallosphaera prunae DSM-10039T.</title>
        <authorList>
            <person name="Counts J.A."/>
            <person name="Kelly R.M."/>
        </authorList>
    </citation>
    <scope>NUCLEOTIDE SEQUENCE [LARGE SCALE GENOMIC DNA]</scope>
    <source>
        <strain evidence="1 2">HO1-1</strain>
    </source>
</reference>
<reference evidence="2" key="3">
    <citation type="submission" date="2020-03" db="EMBL/GenBank/DDBJ databases">
        <title>Sequencing and Assembly of Multiple Reported Metal-Biooxidizing Members of the Extremely Thermoacidophilic Archaeal Family Sulfolobaceae.</title>
        <authorList>
            <person name="Counts J.A."/>
            <person name="Kelly R.M."/>
        </authorList>
    </citation>
    <scope>NUCLEOTIDE SEQUENCE [LARGE SCALE GENOMIC DNA]</scope>
    <source>
        <strain evidence="2">HO1-1</strain>
    </source>
</reference>
<dbReference type="STRING" id="1293036.GCA_001315825_01451"/>
<reference evidence="2" key="2">
    <citation type="submission" date="2020-03" db="EMBL/GenBank/DDBJ databases">
        <title>Complete Genome Sequences of Extremely Thermoacidophilic, Metal-Mobilizing Type-Strain Members of the Archaeal Family Sulfolobaceae: Acidianus brierleyi DSM-1651T, Acidianus sulfidivorans DSM-18786T, Metallosphaera hakonensis DSM-7519T, and Metallosphaera prunae DSM-10039T.</title>
        <authorList>
            <person name="Counts J.A."/>
            <person name="Kelly R.M."/>
        </authorList>
    </citation>
    <scope>NUCLEOTIDE SEQUENCE [LARGE SCALE GENOMIC DNA]</scope>
    <source>
        <strain evidence="2">HO1-1</strain>
    </source>
</reference>
<keyword evidence="2" id="KW-1185">Reference proteome</keyword>
<accession>A0A2U9IRT1</accession>